<organism evidence="4 5">
    <name type="scientific">Ralstonia insidiosa</name>
    <dbReference type="NCBI Taxonomy" id="190721"/>
    <lineage>
        <taxon>Bacteria</taxon>
        <taxon>Pseudomonadati</taxon>
        <taxon>Pseudomonadota</taxon>
        <taxon>Betaproteobacteria</taxon>
        <taxon>Burkholderiales</taxon>
        <taxon>Burkholderiaceae</taxon>
        <taxon>Ralstonia</taxon>
    </lineage>
</organism>
<name>A0AAC9BIR7_9RALS</name>
<keyword evidence="2" id="KW-0732">Signal</keyword>
<sequence>MTIAVWLLCSGAAPAAAGTPVPAVSASTRAESIDYRTAPKFAVVIGNTRYSGRYALHNAENDARLIAASLKQAGYATELIVDADRNALYQALGRLAEQMSAGGAAAFYYAGHGMQIRGRNYLIPVGAPLDRPDALSQTAMPVDYLITRLKDSGAHLSLVMLDACRNDPDEGASVVPIAVPVRRPALSRRSPPTACWWPTPRNLANVHWTGAAPMGRSRRHCRTGSRAPACRSKMS</sequence>
<protein>
    <submittedName>
        <fullName evidence="4">Caspase domain protein</fullName>
    </submittedName>
</protein>
<reference evidence="4 5" key="1">
    <citation type="submission" date="2015-09" db="EMBL/GenBank/DDBJ databases">
        <authorList>
            <person name="Xu Y."/>
            <person name="Nagy A."/>
            <person name="Liu N.T."/>
            <person name="Nou X."/>
        </authorList>
    </citation>
    <scope>NUCLEOTIDE SEQUENCE [LARGE SCALE GENOMIC DNA]</scope>
    <source>
        <strain evidence="4 5">FC1138</strain>
    </source>
</reference>
<dbReference type="PROSITE" id="PS50208">
    <property type="entry name" value="CASPASE_P20"/>
    <property type="match status" value="1"/>
</dbReference>
<dbReference type="InterPro" id="IPR029030">
    <property type="entry name" value="Caspase-like_dom_sf"/>
</dbReference>
<evidence type="ECO:0000256" key="1">
    <source>
        <dbReference type="SAM" id="MobiDB-lite"/>
    </source>
</evidence>
<dbReference type="PANTHER" id="PTHR22576:SF37">
    <property type="entry name" value="MUCOSA-ASSOCIATED LYMPHOID TISSUE LYMPHOMA TRANSLOCATION PROTEIN 1"/>
    <property type="match status" value="1"/>
</dbReference>
<evidence type="ECO:0000313" key="4">
    <source>
        <dbReference type="EMBL" id="ANH74640.1"/>
    </source>
</evidence>
<dbReference type="KEGG" id="rin:ACS15_3250"/>
<evidence type="ECO:0000313" key="5">
    <source>
        <dbReference type="Proteomes" id="UP000077927"/>
    </source>
</evidence>
<feature type="region of interest" description="Disordered" evidence="1">
    <location>
        <begin position="214"/>
        <end position="235"/>
    </location>
</feature>
<dbReference type="GO" id="GO:0006508">
    <property type="term" value="P:proteolysis"/>
    <property type="evidence" value="ECO:0007669"/>
    <property type="project" value="InterPro"/>
</dbReference>
<evidence type="ECO:0000259" key="3">
    <source>
        <dbReference type="PROSITE" id="PS50208"/>
    </source>
</evidence>
<dbReference type="GO" id="GO:0004197">
    <property type="term" value="F:cysteine-type endopeptidase activity"/>
    <property type="evidence" value="ECO:0007669"/>
    <property type="project" value="InterPro"/>
</dbReference>
<dbReference type="Gene3D" id="3.40.50.1460">
    <property type="match status" value="1"/>
</dbReference>
<feature type="signal peptide" evidence="2">
    <location>
        <begin position="1"/>
        <end position="17"/>
    </location>
</feature>
<dbReference type="EMBL" id="CP012605">
    <property type="protein sequence ID" value="ANH74640.1"/>
    <property type="molecule type" value="Genomic_DNA"/>
</dbReference>
<dbReference type="InterPro" id="IPR001309">
    <property type="entry name" value="Pept_C14_p20"/>
</dbReference>
<accession>A0AAC9BIR7</accession>
<dbReference type="Pfam" id="PF00656">
    <property type="entry name" value="Peptidase_C14"/>
    <property type="match status" value="1"/>
</dbReference>
<dbReference type="InterPro" id="IPR052039">
    <property type="entry name" value="Caspase-related_regulators"/>
</dbReference>
<proteinExistence type="predicted"/>
<dbReference type="AlphaFoldDB" id="A0AAC9BIR7"/>
<dbReference type="SUPFAM" id="SSF52129">
    <property type="entry name" value="Caspase-like"/>
    <property type="match status" value="1"/>
</dbReference>
<feature type="chain" id="PRO_5042277719" evidence="2">
    <location>
        <begin position="18"/>
        <end position="235"/>
    </location>
</feature>
<evidence type="ECO:0000256" key="2">
    <source>
        <dbReference type="SAM" id="SignalP"/>
    </source>
</evidence>
<gene>
    <name evidence="4" type="ORF">ACS15_3250</name>
</gene>
<dbReference type="InterPro" id="IPR011600">
    <property type="entry name" value="Pept_C14_caspase"/>
</dbReference>
<feature type="domain" description="Caspase family p20" evidence="3">
    <location>
        <begin position="38"/>
        <end position="168"/>
    </location>
</feature>
<dbReference type="PANTHER" id="PTHR22576">
    <property type="entry name" value="MUCOSA ASSOCIATED LYMPHOID TISSUE LYMPHOMA TRANSLOCATION PROTEIN 1/PARACASPASE"/>
    <property type="match status" value="1"/>
</dbReference>
<dbReference type="Proteomes" id="UP000077927">
    <property type="component" value="Chromosome 1"/>
</dbReference>